<feature type="non-terminal residue" evidence="2">
    <location>
        <position position="63"/>
    </location>
</feature>
<evidence type="ECO:0000313" key="2">
    <source>
        <dbReference type="EMBL" id="KKL05756.1"/>
    </source>
</evidence>
<reference evidence="2" key="1">
    <citation type="journal article" date="2015" name="Nature">
        <title>Complex archaea that bridge the gap between prokaryotes and eukaryotes.</title>
        <authorList>
            <person name="Spang A."/>
            <person name="Saw J.H."/>
            <person name="Jorgensen S.L."/>
            <person name="Zaremba-Niedzwiedzka K."/>
            <person name="Martijn J."/>
            <person name="Lind A.E."/>
            <person name="van Eijk R."/>
            <person name="Schleper C."/>
            <person name="Guy L."/>
            <person name="Ettema T.J."/>
        </authorList>
    </citation>
    <scope>NUCLEOTIDE SEQUENCE</scope>
</reference>
<feature type="region of interest" description="Disordered" evidence="1">
    <location>
        <begin position="1"/>
        <end position="36"/>
    </location>
</feature>
<accession>A0A0F9CJ94</accession>
<sequence>MPTLAEIIERRKKKEIPPEQDKPLEEDKPSETINITPPKKIDVKTAKKDAKIEINESLELNLI</sequence>
<name>A0A0F9CJ94_9ZZZZ</name>
<proteinExistence type="predicted"/>
<feature type="compositionally biased region" description="Basic and acidic residues" evidence="1">
    <location>
        <begin position="15"/>
        <end position="30"/>
    </location>
</feature>
<gene>
    <name evidence="2" type="ORF">LCGC14_2602880</name>
</gene>
<dbReference type="EMBL" id="LAZR01043985">
    <property type="protein sequence ID" value="KKL05756.1"/>
    <property type="molecule type" value="Genomic_DNA"/>
</dbReference>
<evidence type="ECO:0000256" key="1">
    <source>
        <dbReference type="SAM" id="MobiDB-lite"/>
    </source>
</evidence>
<dbReference type="AlphaFoldDB" id="A0A0F9CJ94"/>
<protein>
    <submittedName>
        <fullName evidence="2">Uncharacterized protein</fullName>
    </submittedName>
</protein>
<comment type="caution">
    <text evidence="2">The sequence shown here is derived from an EMBL/GenBank/DDBJ whole genome shotgun (WGS) entry which is preliminary data.</text>
</comment>
<organism evidence="2">
    <name type="scientific">marine sediment metagenome</name>
    <dbReference type="NCBI Taxonomy" id="412755"/>
    <lineage>
        <taxon>unclassified sequences</taxon>
        <taxon>metagenomes</taxon>
        <taxon>ecological metagenomes</taxon>
    </lineage>
</organism>